<reference evidence="1 2" key="1">
    <citation type="journal article" date="2014" name="Genome Announc.">
        <title>Draft genome sequence of Sclerotinia borealis, a psychrophilic plant pathogenic fungus.</title>
        <authorList>
            <person name="Mardanov A.V."/>
            <person name="Beletsky A.V."/>
            <person name="Kadnikov V.V."/>
            <person name="Ignatov A.N."/>
            <person name="Ravin N.V."/>
        </authorList>
    </citation>
    <scope>NUCLEOTIDE SEQUENCE [LARGE SCALE GENOMIC DNA]</scope>
    <source>
        <strain evidence="2">F-4157</strain>
    </source>
</reference>
<dbReference type="AlphaFoldDB" id="W9CHF9"/>
<dbReference type="EMBL" id="AYSA01000277">
    <property type="protein sequence ID" value="ESZ93970.1"/>
    <property type="molecule type" value="Genomic_DNA"/>
</dbReference>
<proteinExistence type="predicted"/>
<protein>
    <submittedName>
        <fullName evidence="1">Uncharacterized protein</fullName>
    </submittedName>
</protein>
<dbReference type="HOGENOM" id="CLU_708155_0_0_1"/>
<dbReference type="Proteomes" id="UP000019487">
    <property type="component" value="Unassembled WGS sequence"/>
</dbReference>
<name>W9CHF9_SCLBF</name>
<keyword evidence="2" id="KW-1185">Reference proteome</keyword>
<accession>W9CHF9</accession>
<evidence type="ECO:0000313" key="2">
    <source>
        <dbReference type="Proteomes" id="UP000019487"/>
    </source>
</evidence>
<evidence type="ECO:0000313" key="1">
    <source>
        <dbReference type="EMBL" id="ESZ93970.1"/>
    </source>
</evidence>
<organism evidence="1 2">
    <name type="scientific">Sclerotinia borealis (strain F-4128)</name>
    <dbReference type="NCBI Taxonomy" id="1432307"/>
    <lineage>
        <taxon>Eukaryota</taxon>
        <taxon>Fungi</taxon>
        <taxon>Dikarya</taxon>
        <taxon>Ascomycota</taxon>
        <taxon>Pezizomycotina</taxon>
        <taxon>Leotiomycetes</taxon>
        <taxon>Helotiales</taxon>
        <taxon>Sclerotiniaceae</taxon>
        <taxon>Sclerotinia</taxon>
    </lineage>
</organism>
<sequence>MRMRIDLEHAMQMLKLGNKQASGFFWYLGSDDEDDKINTRSTEFAIVWLKPLGSPAETIVAPSRKALITFHYEHEYACEDVEFTVNSTRRRIIYDTDSENTMAANLRFDYVREYRHWQRTPEEAEAENLLELVLRQAGYSRSNSIRVGIKLDADGMASMDSTIKIPESMTRRDSQALSLESMFHVDLHSHRLNQSNRSKLEQYALKPPSNEWELEANSRGIEWMDQAAEGRRCLGMIGIKGDDFLDKICPKRSYNEVDHDGTEGDEGDFRALEPITFDPGYIEKHLVQSEYCPWTTLWKLRFFRNVSEHNCVDALNRRNKLFPPAEYRMSEAEKHLVDQSLLVQSIKALREAAEYVEYRLQGLISEVSMRTQAQADLDRWPVRLSTLKFE</sequence>
<gene>
    <name evidence="1" type="ORF">SBOR_5673</name>
</gene>
<comment type="caution">
    <text evidence="1">The sequence shown here is derived from an EMBL/GenBank/DDBJ whole genome shotgun (WGS) entry which is preliminary data.</text>
</comment>